<evidence type="ECO:0000256" key="1">
    <source>
        <dbReference type="ARBA" id="ARBA00007824"/>
    </source>
</evidence>
<evidence type="ECO:0000313" key="11">
    <source>
        <dbReference type="EMBL" id="CAF3887341.1"/>
    </source>
</evidence>
<keyword evidence="3" id="KW-0378">Hydrolase</keyword>
<dbReference type="GO" id="GO:0004623">
    <property type="term" value="F:phospholipase A2 activity"/>
    <property type="evidence" value="ECO:0007669"/>
    <property type="project" value="TreeGrafter"/>
</dbReference>
<dbReference type="Proteomes" id="UP000663855">
    <property type="component" value="Unassembled WGS sequence"/>
</dbReference>
<keyword evidence="4" id="KW-0443">Lipid metabolism</keyword>
<dbReference type="Proteomes" id="UP000676336">
    <property type="component" value="Unassembled WGS sequence"/>
</dbReference>
<dbReference type="EMBL" id="CAJNOV010005208">
    <property type="protein sequence ID" value="CAF1201805.1"/>
    <property type="molecule type" value="Genomic_DNA"/>
</dbReference>
<evidence type="ECO:0000313" key="6">
    <source>
        <dbReference type="EMBL" id="CAF1201805.1"/>
    </source>
</evidence>
<reference evidence="9" key="1">
    <citation type="submission" date="2021-02" db="EMBL/GenBank/DDBJ databases">
        <authorList>
            <person name="Nowell W R."/>
        </authorList>
    </citation>
    <scope>NUCLEOTIDE SEQUENCE</scope>
</reference>
<evidence type="ECO:0000313" key="13">
    <source>
        <dbReference type="Proteomes" id="UP000663887"/>
    </source>
</evidence>
<feature type="domain" description="LRAT" evidence="5">
    <location>
        <begin position="25"/>
        <end position="147"/>
    </location>
</feature>
<dbReference type="SUPFAM" id="SSF54001">
    <property type="entry name" value="Cysteine proteinases"/>
    <property type="match status" value="1"/>
</dbReference>
<proteinExistence type="inferred from homology"/>
<evidence type="ECO:0000256" key="3">
    <source>
        <dbReference type="ARBA" id="ARBA00022801"/>
    </source>
</evidence>
<dbReference type="EMBL" id="CAJNRF010017412">
    <property type="protein sequence ID" value="CAF2230191.1"/>
    <property type="molecule type" value="Genomic_DNA"/>
</dbReference>
<dbReference type="Proteomes" id="UP000663842">
    <property type="component" value="Unassembled WGS sequence"/>
</dbReference>
<evidence type="ECO:0000256" key="4">
    <source>
        <dbReference type="ARBA" id="ARBA00023098"/>
    </source>
</evidence>
<dbReference type="PROSITE" id="PS51934">
    <property type="entry name" value="LRAT"/>
    <property type="match status" value="1"/>
</dbReference>
<evidence type="ECO:0000313" key="7">
    <source>
        <dbReference type="EMBL" id="CAF1291305.1"/>
    </source>
</evidence>
<evidence type="ECO:0000313" key="10">
    <source>
        <dbReference type="EMBL" id="CAF2230191.1"/>
    </source>
</evidence>
<dbReference type="InterPro" id="IPR007053">
    <property type="entry name" value="LRAT_dom"/>
</dbReference>
<dbReference type="GO" id="GO:0005737">
    <property type="term" value="C:cytoplasm"/>
    <property type="evidence" value="ECO:0007669"/>
    <property type="project" value="TreeGrafter"/>
</dbReference>
<dbReference type="PANTHER" id="PTHR13943">
    <property type="entry name" value="HRAS-LIKE SUPPRESSOR - RELATED"/>
    <property type="match status" value="1"/>
</dbReference>
<evidence type="ECO:0000259" key="5">
    <source>
        <dbReference type="PROSITE" id="PS51934"/>
    </source>
</evidence>
<keyword evidence="2" id="KW-0808">Transferase</keyword>
<dbReference type="InterPro" id="IPR051496">
    <property type="entry name" value="H-rev107_PLA/AT"/>
</dbReference>
<dbReference type="Pfam" id="PF04970">
    <property type="entry name" value="LRAT"/>
    <property type="match status" value="1"/>
</dbReference>
<evidence type="ECO:0000256" key="2">
    <source>
        <dbReference type="ARBA" id="ARBA00022679"/>
    </source>
</evidence>
<name>A0A816U0F0_9BILA</name>
<dbReference type="Proteomes" id="UP000663887">
    <property type="component" value="Unassembled WGS sequence"/>
</dbReference>
<evidence type="ECO:0000313" key="9">
    <source>
        <dbReference type="EMBL" id="CAF2103205.1"/>
    </source>
</evidence>
<protein>
    <recommendedName>
        <fullName evidence="5">LRAT domain-containing protein</fullName>
    </recommendedName>
</protein>
<organism evidence="9 13">
    <name type="scientific">Rotaria magnacalcarata</name>
    <dbReference type="NCBI Taxonomy" id="392030"/>
    <lineage>
        <taxon>Eukaryota</taxon>
        <taxon>Metazoa</taxon>
        <taxon>Spiralia</taxon>
        <taxon>Gnathifera</taxon>
        <taxon>Rotifera</taxon>
        <taxon>Eurotatoria</taxon>
        <taxon>Bdelloidea</taxon>
        <taxon>Philodinida</taxon>
        <taxon>Philodinidae</taxon>
        <taxon>Rotaria</taxon>
    </lineage>
</organism>
<evidence type="ECO:0000313" key="8">
    <source>
        <dbReference type="EMBL" id="CAF1915482.1"/>
    </source>
</evidence>
<dbReference type="EMBL" id="CAJNOW010000769">
    <property type="protein sequence ID" value="CAF1291305.1"/>
    <property type="molecule type" value="Genomic_DNA"/>
</dbReference>
<dbReference type="Gene3D" id="3.90.1720.10">
    <property type="entry name" value="endopeptidase domain like (from Nostoc punctiforme)"/>
    <property type="match status" value="1"/>
</dbReference>
<dbReference type="Proteomes" id="UP000663824">
    <property type="component" value="Unassembled WGS sequence"/>
</dbReference>
<dbReference type="EMBL" id="CAJNRG010008321">
    <property type="protein sequence ID" value="CAF2103205.1"/>
    <property type="molecule type" value="Genomic_DNA"/>
</dbReference>
<evidence type="ECO:0000313" key="12">
    <source>
        <dbReference type="EMBL" id="CAF3970034.1"/>
    </source>
</evidence>
<dbReference type="PANTHER" id="PTHR13943:SF77">
    <property type="entry name" value="LRAT DOMAIN-CONTAINING PROTEIN"/>
    <property type="match status" value="1"/>
</dbReference>
<dbReference type="AlphaFoldDB" id="A0A816U0F0"/>
<gene>
    <name evidence="6" type="ORF">CJN711_LOCUS12059</name>
    <name evidence="7" type="ORF">KQP761_LOCUS4291</name>
    <name evidence="8" type="ORF">MBJ925_LOCUS1180</name>
    <name evidence="11" type="ORF">SMN809_LOCUS5934</name>
    <name evidence="12" type="ORF">UXM345_LOCUS14430</name>
    <name evidence="10" type="ORF">WKI299_LOCUS35977</name>
    <name evidence="9" type="ORF">XDN619_LOCUS19096</name>
</gene>
<dbReference type="EMBL" id="CAJOBI010001549">
    <property type="protein sequence ID" value="CAF3887341.1"/>
    <property type="molecule type" value="Genomic_DNA"/>
</dbReference>
<comment type="caution">
    <text evidence="9">The sequence shown here is derived from an EMBL/GenBank/DDBJ whole genome shotgun (WGS) entry which is preliminary data.</text>
</comment>
<dbReference type="EMBL" id="CAJNRE010000075">
    <property type="protein sequence ID" value="CAF1915482.1"/>
    <property type="molecule type" value="Genomic_DNA"/>
</dbReference>
<dbReference type="InterPro" id="IPR038765">
    <property type="entry name" value="Papain-like_cys_pep_sf"/>
</dbReference>
<dbReference type="GO" id="GO:0008970">
    <property type="term" value="F:phospholipase A1 activity"/>
    <property type="evidence" value="ECO:0007669"/>
    <property type="project" value="TreeGrafter"/>
</dbReference>
<dbReference type="GO" id="GO:0070292">
    <property type="term" value="P:N-acylphosphatidylethanolamine metabolic process"/>
    <property type="evidence" value="ECO:0007669"/>
    <property type="project" value="TreeGrafter"/>
</dbReference>
<dbReference type="Proteomes" id="UP000663856">
    <property type="component" value="Unassembled WGS sequence"/>
</dbReference>
<dbReference type="EMBL" id="CAJOBF010001635">
    <property type="protein sequence ID" value="CAF3970034.1"/>
    <property type="molecule type" value="Genomic_DNA"/>
</dbReference>
<dbReference type="OrthoDB" id="421951at2759"/>
<dbReference type="Proteomes" id="UP000663834">
    <property type="component" value="Unassembled WGS sequence"/>
</dbReference>
<accession>A0A816U0F0</accession>
<sequence>MCDITDEEKQKVVEDICETAKPGDMLEFDRGQYNHWAIYIGDGYVIHRWNNDSGTEQSTSFWESIMTNSGAQSDNGKIVKSKLFDVLKYGIKVRVNNYLDSERQPLDGQVIVEKAKRVIGQKGYDLICCNCEHFATECRYGVPISRQVDIIGVLLFSIVLLNGTKLISSISKTGASQK</sequence>
<dbReference type="GO" id="GO:0016410">
    <property type="term" value="F:N-acyltransferase activity"/>
    <property type="evidence" value="ECO:0007669"/>
    <property type="project" value="TreeGrafter"/>
</dbReference>
<comment type="similarity">
    <text evidence="1">Belongs to the H-rev107 family.</text>
</comment>